<comment type="caution">
    <text evidence="1">The sequence shown here is derived from an EMBL/GenBank/DDBJ whole genome shotgun (WGS) entry which is preliminary data.</text>
</comment>
<organism evidence="1 2">
    <name type="scientific">Favolaschia claudopus</name>
    <dbReference type="NCBI Taxonomy" id="2862362"/>
    <lineage>
        <taxon>Eukaryota</taxon>
        <taxon>Fungi</taxon>
        <taxon>Dikarya</taxon>
        <taxon>Basidiomycota</taxon>
        <taxon>Agaricomycotina</taxon>
        <taxon>Agaricomycetes</taxon>
        <taxon>Agaricomycetidae</taxon>
        <taxon>Agaricales</taxon>
        <taxon>Marasmiineae</taxon>
        <taxon>Mycenaceae</taxon>
        <taxon>Favolaschia</taxon>
    </lineage>
</organism>
<keyword evidence="2" id="KW-1185">Reference proteome</keyword>
<reference evidence="1 2" key="1">
    <citation type="journal article" date="2024" name="J Genomics">
        <title>Draft genome sequencing and assembly of Favolaschia claudopus CIRM-BRFM 2984 isolated from oak limbs.</title>
        <authorList>
            <person name="Navarro D."/>
            <person name="Drula E."/>
            <person name="Chaduli D."/>
            <person name="Cazenave R."/>
            <person name="Ahrendt S."/>
            <person name="Wang J."/>
            <person name="Lipzen A."/>
            <person name="Daum C."/>
            <person name="Barry K."/>
            <person name="Grigoriev I.V."/>
            <person name="Favel A."/>
            <person name="Rosso M.N."/>
            <person name="Martin F."/>
        </authorList>
    </citation>
    <scope>NUCLEOTIDE SEQUENCE [LARGE SCALE GENOMIC DNA]</scope>
    <source>
        <strain evidence="1 2">CIRM-BRFM 2984</strain>
    </source>
</reference>
<protein>
    <submittedName>
        <fullName evidence="1">Uncharacterized protein</fullName>
    </submittedName>
</protein>
<evidence type="ECO:0000313" key="1">
    <source>
        <dbReference type="EMBL" id="KAK7034213.1"/>
    </source>
</evidence>
<dbReference type="EMBL" id="JAWWNJ010000021">
    <property type="protein sequence ID" value="KAK7034213.1"/>
    <property type="molecule type" value="Genomic_DNA"/>
</dbReference>
<proteinExistence type="predicted"/>
<dbReference type="Proteomes" id="UP001362999">
    <property type="component" value="Unassembled WGS sequence"/>
</dbReference>
<accession>A0AAW0C715</accession>
<gene>
    <name evidence="1" type="ORF">R3P38DRAFT_2772312</name>
</gene>
<dbReference type="AlphaFoldDB" id="A0AAW0C715"/>
<evidence type="ECO:0000313" key="2">
    <source>
        <dbReference type="Proteomes" id="UP001362999"/>
    </source>
</evidence>
<sequence length="310" mass="34742">MADLWVIPLKSWSKFPKKEWTQIGWENMILNERKDSIEPLWRYKMFLTITSPVKQLVDANTPINPVLMFHKGQWVAVPKKLIFFDPRKSPQTANLGNGFGPKIWPPQLSRRKKLRSMFFELFGRNIATTQKHSAEFPFLMNPTTTDSTAQHITGNSDSMPHVDGFSGLNEASILSQLHFRAYNNIPPTCCSQLKLVNDANNIKGWVIPPIANSLSIARPDNWDTVPGATGVLDGTQNQGLDVEHSGQKAHGKRTKRYCVDNSGGKCLRDEVKFGSKIQKTIATFDTFKTTVGGEDFKEAGRSFSILTCGS</sequence>
<name>A0AAW0C715_9AGAR</name>